<evidence type="ECO:0000313" key="3">
    <source>
        <dbReference type="Proteomes" id="UP000054350"/>
    </source>
</evidence>
<reference evidence="3" key="2">
    <citation type="submission" date="2009-11" db="EMBL/GenBank/DDBJ databases">
        <title>The Genome Sequence of Allomyces macrogynus strain ATCC 38327.</title>
        <authorList>
            <consortium name="The Broad Institute Genome Sequencing Platform"/>
            <person name="Russ C."/>
            <person name="Cuomo C."/>
            <person name="Shea T."/>
            <person name="Young S.K."/>
            <person name="Zeng Q."/>
            <person name="Koehrsen M."/>
            <person name="Haas B."/>
            <person name="Borodovsky M."/>
            <person name="Guigo R."/>
            <person name="Alvarado L."/>
            <person name="Berlin A."/>
            <person name="Borenstein D."/>
            <person name="Chen Z."/>
            <person name="Engels R."/>
            <person name="Freedman E."/>
            <person name="Gellesch M."/>
            <person name="Goldberg J."/>
            <person name="Griggs A."/>
            <person name="Gujja S."/>
            <person name="Heiman D."/>
            <person name="Hepburn T."/>
            <person name="Howarth C."/>
            <person name="Jen D."/>
            <person name="Larson L."/>
            <person name="Lewis B."/>
            <person name="Mehta T."/>
            <person name="Park D."/>
            <person name="Pearson M."/>
            <person name="Roberts A."/>
            <person name="Saif S."/>
            <person name="Shenoy N."/>
            <person name="Sisk P."/>
            <person name="Stolte C."/>
            <person name="Sykes S."/>
            <person name="Walk T."/>
            <person name="White J."/>
            <person name="Yandava C."/>
            <person name="Burger G."/>
            <person name="Gray M.W."/>
            <person name="Holland P.W.H."/>
            <person name="King N."/>
            <person name="Lang F.B.F."/>
            <person name="Roger A.J."/>
            <person name="Ruiz-Trillo I."/>
            <person name="Lander E."/>
            <person name="Nusbaum C."/>
        </authorList>
    </citation>
    <scope>NUCLEOTIDE SEQUENCE [LARGE SCALE GENOMIC DNA]</scope>
    <source>
        <strain evidence="3">ATCC 38327</strain>
    </source>
</reference>
<sequence length="267" mass="28637">MEATLNQLAPVPAAERCTRTCAEWLQLRNATSSMPSLSKRQADRLQVMSAASAPAAGSANPLQQCVNDFTTAVCVDSSVRELIMEEITQQWLQLDVYCALNSPMSTFSLLPSSQADVRHLLVQSPDLDTTKLYPTGLFTGLHAPESTKAASASTSSTEFCYDPLASLFFNQPERSDRVLVMEAGQLVEFDEPLALLDRPNGHFASLVANTGEATAAKLRVIAQAAHNERVAKRTTKPDAAEDPALLEHAGSPTAGSPAKSPTRSVHS</sequence>
<gene>
    <name evidence="2" type="ORF">AMAG_19616</name>
</gene>
<evidence type="ECO:0000313" key="2">
    <source>
        <dbReference type="EMBL" id="KNE67334.1"/>
    </source>
</evidence>
<dbReference type="VEuPathDB" id="FungiDB:AMAG_19616"/>
<dbReference type="Proteomes" id="UP000054350">
    <property type="component" value="Unassembled WGS sequence"/>
</dbReference>
<organism evidence="2 3">
    <name type="scientific">Allomyces macrogynus (strain ATCC 38327)</name>
    <name type="common">Allomyces javanicus var. macrogynus</name>
    <dbReference type="NCBI Taxonomy" id="578462"/>
    <lineage>
        <taxon>Eukaryota</taxon>
        <taxon>Fungi</taxon>
        <taxon>Fungi incertae sedis</taxon>
        <taxon>Blastocladiomycota</taxon>
        <taxon>Blastocladiomycetes</taxon>
        <taxon>Blastocladiales</taxon>
        <taxon>Blastocladiaceae</taxon>
        <taxon>Allomyces</taxon>
    </lineage>
</organism>
<dbReference type="AlphaFoldDB" id="A0A0L0SYA7"/>
<feature type="compositionally biased region" description="Basic and acidic residues" evidence="1">
    <location>
        <begin position="227"/>
        <end position="239"/>
    </location>
</feature>
<name>A0A0L0SYA7_ALLM3</name>
<dbReference type="OrthoDB" id="6500128at2759"/>
<keyword evidence="3" id="KW-1185">Reference proteome</keyword>
<feature type="region of interest" description="Disordered" evidence="1">
    <location>
        <begin position="227"/>
        <end position="267"/>
    </location>
</feature>
<reference evidence="2 3" key="1">
    <citation type="submission" date="2009-11" db="EMBL/GenBank/DDBJ databases">
        <title>Annotation of Allomyces macrogynus ATCC 38327.</title>
        <authorList>
            <consortium name="The Broad Institute Genome Sequencing Platform"/>
            <person name="Russ C."/>
            <person name="Cuomo C."/>
            <person name="Burger G."/>
            <person name="Gray M.W."/>
            <person name="Holland P.W.H."/>
            <person name="King N."/>
            <person name="Lang F.B.F."/>
            <person name="Roger A.J."/>
            <person name="Ruiz-Trillo I."/>
            <person name="Young S.K."/>
            <person name="Zeng Q."/>
            <person name="Gargeya S."/>
            <person name="Fitzgerald M."/>
            <person name="Haas B."/>
            <person name="Abouelleil A."/>
            <person name="Alvarado L."/>
            <person name="Arachchi H.M."/>
            <person name="Berlin A."/>
            <person name="Chapman S.B."/>
            <person name="Gearin G."/>
            <person name="Goldberg J."/>
            <person name="Griggs A."/>
            <person name="Gujja S."/>
            <person name="Hansen M."/>
            <person name="Heiman D."/>
            <person name="Howarth C."/>
            <person name="Larimer J."/>
            <person name="Lui A."/>
            <person name="MacDonald P.J.P."/>
            <person name="McCowen C."/>
            <person name="Montmayeur A."/>
            <person name="Murphy C."/>
            <person name="Neiman D."/>
            <person name="Pearson M."/>
            <person name="Priest M."/>
            <person name="Roberts A."/>
            <person name="Saif S."/>
            <person name="Shea T."/>
            <person name="Sisk P."/>
            <person name="Stolte C."/>
            <person name="Sykes S."/>
            <person name="Wortman J."/>
            <person name="Nusbaum C."/>
            <person name="Birren B."/>
        </authorList>
    </citation>
    <scope>NUCLEOTIDE SEQUENCE [LARGE SCALE GENOMIC DNA]</scope>
    <source>
        <strain evidence="2 3">ATCC 38327</strain>
    </source>
</reference>
<dbReference type="STRING" id="578462.A0A0L0SYA7"/>
<evidence type="ECO:0000256" key="1">
    <source>
        <dbReference type="SAM" id="MobiDB-lite"/>
    </source>
</evidence>
<accession>A0A0L0SYA7</accession>
<proteinExistence type="predicted"/>
<protein>
    <submittedName>
        <fullName evidence="2">Uncharacterized protein</fullName>
    </submittedName>
</protein>
<dbReference type="EMBL" id="GG745353">
    <property type="protein sequence ID" value="KNE67334.1"/>
    <property type="molecule type" value="Genomic_DNA"/>
</dbReference>